<feature type="transmembrane region" description="Helical" evidence="1">
    <location>
        <begin position="12"/>
        <end position="33"/>
    </location>
</feature>
<dbReference type="PROSITE" id="PS51257">
    <property type="entry name" value="PROKAR_LIPOPROTEIN"/>
    <property type="match status" value="1"/>
</dbReference>
<keyword evidence="4" id="KW-1185">Reference proteome</keyword>
<keyword evidence="1" id="KW-0472">Membrane</keyword>
<organism evidence="3 4">
    <name type="scientific">Spirosoma profusum</name>
    <dbReference type="NCBI Taxonomy" id="2771354"/>
    <lineage>
        <taxon>Bacteria</taxon>
        <taxon>Pseudomonadati</taxon>
        <taxon>Bacteroidota</taxon>
        <taxon>Cytophagia</taxon>
        <taxon>Cytophagales</taxon>
        <taxon>Cytophagaceae</taxon>
        <taxon>Spirosoma</taxon>
    </lineage>
</organism>
<feature type="transmembrane region" description="Helical" evidence="1">
    <location>
        <begin position="39"/>
        <end position="60"/>
    </location>
</feature>
<feature type="transmembrane region" description="Helical" evidence="1">
    <location>
        <begin position="67"/>
        <end position="87"/>
    </location>
</feature>
<evidence type="ECO:0000259" key="2">
    <source>
        <dbReference type="Pfam" id="PF04892"/>
    </source>
</evidence>
<evidence type="ECO:0000313" key="4">
    <source>
        <dbReference type="Proteomes" id="UP000598820"/>
    </source>
</evidence>
<dbReference type="Pfam" id="PF04892">
    <property type="entry name" value="VanZ"/>
    <property type="match status" value="1"/>
</dbReference>
<sequence length="128" mass="14339">MKYLIGLLNDVVLMRWLAVAWTVVMLLGCLTPHQELPNTLLTLSDKAMHVAIFVLFTFLWQRAGYSMLSVLIIGMFFGAFIEVMQYVLPINRSADWLDLLADGIGTVLGVLLAWLVVRVIIALGFTAR</sequence>
<dbReference type="PANTHER" id="PTHR28008:SF1">
    <property type="entry name" value="DOMAIN PROTEIN, PUTATIVE (AFU_ORTHOLOGUE AFUA_3G10980)-RELATED"/>
    <property type="match status" value="1"/>
</dbReference>
<dbReference type="InterPro" id="IPR006976">
    <property type="entry name" value="VanZ-like"/>
</dbReference>
<reference evidence="3" key="1">
    <citation type="submission" date="2020-09" db="EMBL/GenBank/DDBJ databases">
        <authorList>
            <person name="Kim M.K."/>
        </authorList>
    </citation>
    <scope>NUCLEOTIDE SEQUENCE</scope>
    <source>
        <strain evidence="3">BT702</strain>
    </source>
</reference>
<dbReference type="EMBL" id="JACWZY010000006">
    <property type="protein sequence ID" value="MBD2700945.1"/>
    <property type="molecule type" value="Genomic_DNA"/>
</dbReference>
<dbReference type="PANTHER" id="PTHR28008">
    <property type="entry name" value="DOMAIN PROTEIN, PUTATIVE (AFU_ORTHOLOGUE AFUA_3G10980)-RELATED"/>
    <property type="match status" value="1"/>
</dbReference>
<evidence type="ECO:0000313" key="3">
    <source>
        <dbReference type="EMBL" id="MBD2700945.1"/>
    </source>
</evidence>
<gene>
    <name evidence="3" type="ORF">IC229_09870</name>
</gene>
<keyword evidence="1" id="KW-1133">Transmembrane helix</keyword>
<feature type="domain" description="VanZ-like" evidence="2">
    <location>
        <begin position="47"/>
        <end position="116"/>
    </location>
</feature>
<proteinExistence type="predicted"/>
<protein>
    <submittedName>
        <fullName evidence="3">VanZ family protein</fullName>
    </submittedName>
</protein>
<feature type="transmembrane region" description="Helical" evidence="1">
    <location>
        <begin position="107"/>
        <end position="127"/>
    </location>
</feature>
<dbReference type="AlphaFoldDB" id="A0A926XVY0"/>
<comment type="caution">
    <text evidence="3">The sequence shown here is derived from an EMBL/GenBank/DDBJ whole genome shotgun (WGS) entry which is preliminary data.</text>
</comment>
<evidence type="ECO:0000256" key="1">
    <source>
        <dbReference type="SAM" id="Phobius"/>
    </source>
</evidence>
<keyword evidence="1" id="KW-0812">Transmembrane</keyword>
<dbReference type="Proteomes" id="UP000598820">
    <property type="component" value="Unassembled WGS sequence"/>
</dbReference>
<accession>A0A926XVY0</accession>
<name>A0A926XVY0_9BACT</name>
<dbReference type="RefSeq" id="WP_190886799.1">
    <property type="nucleotide sequence ID" value="NZ_JACWZY010000006.1"/>
</dbReference>
<dbReference type="NCBIfam" id="NF037970">
    <property type="entry name" value="vanZ_1"/>
    <property type="match status" value="1"/>
</dbReference>